<feature type="region of interest" description="Disordered" evidence="1">
    <location>
        <begin position="314"/>
        <end position="354"/>
    </location>
</feature>
<dbReference type="AlphaFoldDB" id="T1H7P1"/>
<reference evidence="3" key="1">
    <citation type="submission" date="2015-05" db="UniProtKB">
        <authorList>
            <consortium name="EnsemblMetazoa"/>
        </authorList>
    </citation>
    <scope>IDENTIFICATION</scope>
</reference>
<protein>
    <submittedName>
        <fullName evidence="3">Uncharacterized protein</fullName>
    </submittedName>
</protein>
<proteinExistence type="predicted"/>
<keyword evidence="2" id="KW-1133">Transmembrane helix</keyword>
<evidence type="ECO:0000313" key="4">
    <source>
        <dbReference type="Proteomes" id="UP000015103"/>
    </source>
</evidence>
<name>T1H7P1_RHOPR</name>
<dbReference type="EnsemblMetazoa" id="RPRC000018-RA">
    <property type="protein sequence ID" value="RPRC000018-PA"/>
    <property type="gene ID" value="RPRC000018"/>
</dbReference>
<feature type="transmembrane region" description="Helical" evidence="2">
    <location>
        <begin position="238"/>
        <end position="260"/>
    </location>
</feature>
<evidence type="ECO:0000256" key="2">
    <source>
        <dbReference type="SAM" id="Phobius"/>
    </source>
</evidence>
<feature type="compositionally biased region" description="Polar residues" evidence="1">
    <location>
        <begin position="327"/>
        <end position="354"/>
    </location>
</feature>
<dbReference type="VEuPathDB" id="VectorBase:RPRC000018"/>
<dbReference type="HOGENOM" id="CLU_783724_0_0_1"/>
<keyword evidence="4" id="KW-1185">Reference proteome</keyword>
<accession>T1H7P1</accession>
<organism evidence="3 4">
    <name type="scientific">Rhodnius prolixus</name>
    <name type="common">Triatomid bug</name>
    <dbReference type="NCBI Taxonomy" id="13249"/>
    <lineage>
        <taxon>Eukaryota</taxon>
        <taxon>Metazoa</taxon>
        <taxon>Ecdysozoa</taxon>
        <taxon>Arthropoda</taxon>
        <taxon>Hexapoda</taxon>
        <taxon>Insecta</taxon>
        <taxon>Pterygota</taxon>
        <taxon>Neoptera</taxon>
        <taxon>Paraneoptera</taxon>
        <taxon>Hemiptera</taxon>
        <taxon>Heteroptera</taxon>
        <taxon>Panheteroptera</taxon>
        <taxon>Cimicomorpha</taxon>
        <taxon>Reduviidae</taxon>
        <taxon>Triatominae</taxon>
        <taxon>Rhodnius</taxon>
    </lineage>
</organism>
<dbReference type="InParanoid" id="T1H7P1"/>
<feature type="compositionally biased region" description="Basic and acidic residues" evidence="1">
    <location>
        <begin position="315"/>
        <end position="325"/>
    </location>
</feature>
<evidence type="ECO:0000313" key="3">
    <source>
        <dbReference type="EnsemblMetazoa" id="RPRC000018-PA"/>
    </source>
</evidence>
<keyword evidence="2" id="KW-0812">Transmembrane</keyword>
<keyword evidence="2" id="KW-0472">Membrane</keyword>
<dbReference type="Proteomes" id="UP000015103">
    <property type="component" value="Unassembled WGS sequence"/>
</dbReference>
<evidence type="ECO:0000256" key="1">
    <source>
        <dbReference type="SAM" id="MobiDB-lite"/>
    </source>
</evidence>
<dbReference type="EMBL" id="ACPB03005479">
    <property type="status" value="NOT_ANNOTATED_CDS"/>
    <property type="molecule type" value="Genomic_DNA"/>
</dbReference>
<dbReference type="eggNOG" id="ENOG502RXXX">
    <property type="taxonomic scope" value="Eukaryota"/>
</dbReference>
<sequence>MVSSVLLYASEIWSPNYFDLLERVHLKFLKSLLHLSRNTPDAFVRLESNRLHIKALIFKRMLGFWSKILNLPHDSLPRVCYNGLSEQSDTIQLPYNWVMEFRRLLFSIGGDDVWLAQSSEELRKRKNSLIESFNNNLLSKDVLSVTHASFNNYFRSISLLGLPEPYIYFRCDPKFIRTLSQIRLMSKIKPRIYLNGTVHSFNPDNVCSLCKCSKDEFAHFLLEYRYEPPAPVQYVDPAMIGVLVGMALMFIIICVVLRLFSKYVANIVLTGKNGIIGSDFLFTEKNQFRLIARWRDNRTIFNTPNPRLMNVSLLRESKPPGERRGSKGSNTRVPSRQPSLASLRPQSPAGQSQE</sequence>